<dbReference type="AlphaFoldDB" id="A0ABD0KAS3"/>
<evidence type="ECO:0000313" key="2">
    <source>
        <dbReference type="Proteomes" id="UP001519460"/>
    </source>
</evidence>
<comment type="caution">
    <text evidence="1">The sequence shown here is derived from an EMBL/GenBank/DDBJ whole genome shotgun (WGS) entry which is preliminary data.</text>
</comment>
<proteinExistence type="predicted"/>
<evidence type="ECO:0000313" key="1">
    <source>
        <dbReference type="EMBL" id="KAK7484225.1"/>
    </source>
</evidence>
<dbReference type="Proteomes" id="UP001519460">
    <property type="component" value="Unassembled WGS sequence"/>
</dbReference>
<reference evidence="1 2" key="1">
    <citation type="journal article" date="2023" name="Sci. Data">
        <title>Genome assembly of the Korean intertidal mud-creeper Batillaria attramentaria.</title>
        <authorList>
            <person name="Patra A.K."/>
            <person name="Ho P.T."/>
            <person name="Jun S."/>
            <person name="Lee S.J."/>
            <person name="Kim Y."/>
            <person name="Won Y.J."/>
        </authorList>
    </citation>
    <scope>NUCLEOTIDE SEQUENCE [LARGE SCALE GENOMIC DNA]</scope>
    <source>
        <strain evidence="1">Wonlab-2016</strain>
    </source>
</reference>
<gene>
    <name evidence="1" type="ORF">BaRGS_00024474</name>
</gene>
<accession>A0ABD0KAS3</accession>
<dbReference type="EMBL" id="JACVVK020000213">
    <property type="protein sequence ID" value="KAK7484225.1"/>
    <property type="molecule type" value="Genomic_DNA"/>
</dbReference>
<name>A0ABD0KAS3_9CAEN</name>
<protein>
    <submittedName>
        <fullName evidence="1">Uncharacterized protein</fullName>
    </submittedName>
</protein>
<sequence length="166" mass="18691">MVLTPDGVQPRFAWCEASVYRTTAAKVISRAHSLGCEWRFAASTVGATFWHEHHHLDILAQAHRKAFKTKTGLAAQLKPSLQLVLWATTKLSSFASELFITDLKTGELPFSRVIVGITLVFVRFFDTAQYKKPAVRKLNQLPLLSTLKYTYNATRIGADDRRSIQL</sequence>
<organism evidence="1 2">
    <name type="scientific">Batillaria attramentaria</name>
    <dbReference type="NCBI Taxonomy" id="370345"/>
    <lineage>
        <taxon>Eukaryota</taxon>
        <taxon>Metazoa</taxon>
        <taxon>Spiralia</taxon>
        <taxon>Lophotrochozoa</taxon>
        <taxon>Mollusca</taxon>
        <taxon>Gastropoda</taxon>
        <taxon>Caenogastropoda</taxon>
        <taxon>Sorbeoconcha</taxon>
        <taxon>Cerithioidea</taxon>
        <taxon>Batillariidae</taxon>
        <taxon>Batillaria</taxon>
    </lineage>
</organism>
<keyword evidence="2" id="KW-1185">Reference proteome</keyword>